<evidence type="ECO:0008006" key="3">
    <source>
        <dbReference type="Google" id="ProtNLM"/>
    </source>
</evidence>
<comment type="caution">
    <text evidence="1">The sequence shown here is derived from an EMBL/GenBank/DDBJ whole genome shotgun (WGS) entry which is preliminary data.</text>
</comment>
<gene>
    <name evidence="1" type="ORF">CRM94_21695</name>
</gene>
<evidence type="ECO:0000313" key="2">
    <source>
        <dbReference type="Proteomes" id="UP000220629"/>
    </source>
</evidence>
<organism evidence="1 2">
    <name type="scientific">Burkholderia gladioli</name>
    <name type="common">Pseudomonas marginata</name>
    <name type="synonym">Phytomonas marginata</name>
    <dbReference type="NCBI Taxonomy" id="28095"/>
    <lineage>
        <taxon>Bacteria</taxon>
        <taxon>Pseudomonadati</taxon>
        <taxon>Pseudomonadota</taxon>
        <taxon>Betaproteobacteria</taxon>
        <taxon>Burkholderiales</taxon>
        <taxon>Burkholderiaceae</taxon>
        <taxon>Burkholderia</taxon>
    </lineage>
</organism>
<dbReference type="Gene3D" id="2.60.200.60">
    <property type="match status" value="1"/>
</dbReference>
<dbReference type="Pfam" id="PF05488">
    <property type="entry name" value="PAAR_motif"/>
    <property type="match status" value="1"/>
</dbReference>
<name>A0A2A7S1J6_BURGA</name>
<sequence length="169" mass="17744">MSFAFIREGDTTSHGGAVLSSGAITFIDGRPIAFVGTMVTCPKCKGVFPIVTSKNPDMNFDGRQAAFQGDMTACGATLMASQGNAVANMPVGAGGTTISARHEADGSAERYRGRFQVVAVNGQPVANRLYSLRTPEGQTISGTTDADGYTPWHHADSPVSLIFGREKPE</sequence>
<dbReference type="CDD" id="cd14744">
    <property type="entry name" value="PAAR_CT_2"/>
    <property type="match status" value="1"/>
</dbReference>
<reference evidence="2" key="1">
    <citation type="submission" date="2017-09" db="EMBL/GenBank/DDBJ databases">
        <title>FDA dAtabase for Regulatory Grade micrObial Sequences (FDA-ARGOS): Supporting development and validation of Infectious Disease Dx tests.</title>
        <authorList>
            <person name="Minogue T."/>
            <person name="Wolcott M."/>
            <person name="Wasieloski L."/>
            <person name="Aguilar W."/>
            <person name="Moore D."/>
            <person name="Tallon L."/>
            <person name="Sadzewicz L."/>
            <person name="Ott S."/>
            <person name="Zhao X."/>
            <person name="Nagaraj S."/>
            <person name="Vavikolanu K."/>
            <person name="Aluvathingal J."/>
            <person name="Nadendla S."/>
            <person name="Sichtig H."/>
        </authorList>
    </citation>
    <scope>NUCLEOTIDE SEQUENCE [LARGE SCALE GENOMIC DNA]</scope>
    <source>
        <strain evidence="2">FDAARGOS_390</strain>
    </source>
</reference>
<proteinExistence type="predicted"/>
<evidence type="ECO:0000313" key="1">
    <source>
        <dbReference type="EMBL" id="PEH37175.1"/>
    </source>
</evidence>
<dbReference type="RefSeq" id="WP_096750338.1">
    <property type="nucleotide sequence ID" value="NZ_CADEPO010000016.1"/>
</dbReference>
<protein>
    <recommendedName>
        <fullName evidence="3">PAAR domain-containing protein</fullName>
    </recommendedName>
</protein>
<dbReference type="AlphaFoldDB" id="A0A2A7S1J6"/>
<dbReference type="Proteomes" id="UP000220629">
    <property type="component" value="Unassembled WGS sequence"/>
</dbReference>
<accession>A0A2A7S1J6</accession>
<dbReference type="EMBL" id="PDDY01000004">
    <property type="protein sequence ID" value="PEH37175.1"/>
    <property type="molecule type" value="Genomic_DNA"/>
</dbReference>
<dbReference type="InterPro" id="IPR008727">
    <property type="entry name" value="PAAR_motif"/>
</dbReference>